<dbReference type="SMART" id="SM00645">
    <property type="entry name" value="Pept_C1"/>
    <property type="match status" value="1"/>
</dbReference>
<dbReference type="Pfam" id="PF00112">
    <property type="entry name" value="Peptidase_C1"/>
    <property type="match status" value="2"/>
</dbReference>
<evidence type="ECO:0000256" key="5">
    <source>
        <dbReference type="SAM" id="MobiDB-lite"/>
    </source>
</evidence>
<dbReference type="GO" id="GO:0008234">
    <property type="term" value="F:cysteine-type peptidase activity"/>
    <property type="evidence" value="ECO:0007669"/>
    <property type="project" value="UniProtKB-KW"/>
</dbReference>
<dbReference type="WBParaSite" id="scf7180000424671.g13725">
    <property type="protein sequence ID" value="scf7180000424671.g13725"/>
    <property type="gene ID" value="scf7180000424671.g13725"/>
</dbReference>
<dbReference type="Gene3D" id="3.90.70.10">
    <property type="entry name" value="Cysteine proteinases"/>
    <property type="match status" value="1"/>
</dbReference>
<dbReference type="InterPro" id="IPR013128">
    <property type="entry name" value="Peptidase_C1A"/>
</dbReference>
<accession>A0A915PG98</accession>
<evidence type="ECO:0000313" key="8">
    <source>
        <dbReference type="WBParaSite" id="scf7180000424671.g13725"/>
    </source>
</evidence>
<dbReference type="GO" id="GO:0006508">
    <property type="term" value="P:proteolysis"/>
    <property type="evidence" value="ECO:0007669"/>
    <property type="project" value="UniProtKB-KW"/>
</dbReference>
<keyword evidence="7" id="KW-1185">Reference proteome</keyword>
<feature type="domain" description="Peptidase C1A papain C-terminal" evidence="6">
    <location>
        <begin position="43"/>
        <end position="387"/>
    </location>
</feature>
<keyword evidence="4" id="KW-0788">Thiol protease</keyword>
<feature type="region of interest" description="Disordered" evidence="5">
    <location>
        <begin position="279"/>
        <end position="315"/>
    </location>
</feature>
<evidence type="ECO:0000256" key="4">
    <source>
        <dbReference type="ARBA" id="ARBA00022807"/>
    </source>
</evidence>
<dbReference type="InterPro" id="IPR000668">
    <property type="entry name" value="Peptidase_C1A_C"/>
</dbReference>
<dbReference type="AlphaFoldDB" id="A0A915PG98"/>
<dbReference type="Proteomes" id="UP000887560">
    <property type="component" value="Unplaced"/>
</dbReference>
<sequence>MTADSRKLLCGVSSESPKTPAATPNFKTNSKIRSKRSNPSCTYNIEFDSRKQWPQCADIINIVRNQGQCGDCWAVASSSVFTDRYCIERAKKGLKTPVSDPDNQSSDEEILSCTSPTSGCVKGGHTPDAWEYMKNYGVVSGSNFEQKTGCKPYSINPETDGPLPTPQCVSKCTNSKWSIPYKNAKKFAISTGTIPTDMEVSEAVKVMKAEIKANGPITGSMDVYDDFFHYGDGVYKIVLEGVVYDLRILKEYSFLQQIYFSIKIAVAFAAPSVSASSSAGRTTFGQQSDGSQAHYNPHSPMRRDQSGLPTGHQSPPRMAPAMGTVLAAMQGDRFPIMHPVLGLIGKVQPFWLVINSWGKEWGMDGVFMIAQGINECKIEAWGAAFGKPKV</sequence>
<comment type="similarity">
    <text evidence="1">Belongs to the peptidase C1 family.</text>
</comment>
<dbReference type="SUPFAM" id="SSF54001">
    <property type="entry name" value="Cysteine proteinases"/>
    <property type="match status" value="1"/>
</dbReference>
<dbReference type="PROSITE" id="PS00139">
    <property type="entry name" value="THIOL_PROTEASE_CYS"/>
    <property type="match status" value="1"/>
</dbReference>
<evidence type="ECO:0000256" key="2">
    <source>
        <dbReference type="ARBA" id="ARBA00022670"/>
    </source>
</evidence>
<name>A0A915PG98_9BILA</name>
<dbReference type="InterPro" id="IPR038765">
    <property type="entry name" value="Papain-like_cys_pep_sf"/>
</dbReference>
<dbReference type="Gene3D" id="2.40.50.170">
    <property type="entry name" value="Cysteine proteinases. Chain C"/>
    <property type="match status" value="1"/>
</dbReference>
<proteinExistence type="inferred from homology"/>
<evidence type="ECO:0000256" key="1">
    <source>
        <dbReference type="ARBA" id="ARBA00008455"/>
    </source>
</evidence>
<evidence type="ECO:0000259" key="6">
    <source>
        <dbReference type="SMART" id="SM00645"/>
    </source>
</evidence>
<protein>
    <submittedName>
        <fullName evidence="8">Peptidase C1A papain C-terminal domain-containing protein</fullName>
    </submittedName>
</protein>
<keyword evidence="3" id="KW-0378">Hydrolase</keyword>
<evidence type="ECO:0000313" key="7">
    <source>
        <dbReference type="Proteomes" id="UP000887560"/>
    </source>
</evidence>
<keyword evidence="2" id="KW-0645">Protease</keyword>
<dbReference type="InterPro" id="IPR000169">
    <property type="entry name" value="Pept_cys_AS"/>
</dbReference>
<reference evidence="8" key="1">
    <citation type="submission" date="2022-11" db="UniProtKB">
        <authorList>
            <consortium name="WormBaseParasite"/>
        </authorList>
    </citation>
    <scope>IDENTIFICATION</scope>
</reference>
<evidence type="ECO:0000256" key="3">
    <source>
        <dbReference type="ARBA" id="ARBA00022801"/>
    </source>
</evidence>
<feature type="compositionally biased region" description="Polar residues" evidence="5">
    <location>
        <begin position="280"/>
        <end position="294"/>
    </location>
</feature>
<feature type="region of interest" description="Disordered" evidence="5">
    <location>
        <begin position="12"/>
        <end position="33"/>
    </location>
</feature>
<organism evidence="7 8">
    <name type="scientific">Meloidogyne floridensis</name>
    <dbReference type="NCBI Taxonomy" id="298350"/>
    <lineage>
        <taxon>Eukaryota</taxon>
        <taxon>Metazoa</taxon>
        <taxon>Ecdysozoa</taxon>
        <taxon>Nematoda</taxon>
        <taxon>Chromadorea</taxon>
        <taxon>Rhabditida</taxon>
        <taxon>Tylenchina</taxon>
        <taxon>Tylenchomorpha</taxon>
        <taxon>Tylenchoidea</taxon>
        <taxon>Meloidogynidae</taxon>
        <taxon>Meloidogyninae</taxon>
        <taxon>Meloidogyne</taxon>
    </lineage>
</organism>
<dbReference type="PANTHER" id="PTHR12411">
    <property type="entry name" value="CYSTEINE PROTEASE FAMILY C1-RELATED"/>
    <property type="match status" value="1"/>
</dbReference>